<accession>A0A103XH60</accession>
<protein>
    <submittedName>
        <fullName evidence="3">Glucose/ribitol dehydrogenase</fullName>
    </submittedName>
</protein>
<evidence type="ECO:0000256" key="1">
    <source>
        <dbReference type="ARBA" id="ARBA00006484"/>
    </source>
</evidence>
<feature type="non-terminal residue" evidence="3">
    <location>
        <position position="1"/>
    </location>
</feature>
<keyword evidence="4" id="KW-1185">Reference proteome</keyword>
<dbReference type="PRINTS" id="PR00080">
    <property type="entry name" value="SDRFAMILY"/>
</dbReference>
<proteinExistence type="inferred from homology"/>
<gene>
    <name evidence="3" type="ORF">Ccrd_007381</name>
</gene>
<dbReference type="FunFam" id="3.40.50.720:FF:000084">
    <property type="entry name" value="Short-chain dehydrogenase reductase"/>
    <property type="match status" value="2"/>
</dbReference>
<dbReference type="Gramene" id="KVH90619">
    <property type="protein sequence ID" value="KVH90619"/>
    <property type="gene ID" value="Ccrd_007381"/>
</dbReference>
<evidence type="ECO:0000313" key="3">
    <source>
        <dbReference type="EMBL" id="KVH90619.1"/>
    </source>
</evidence>
<dbReference type="Proteomes" id="UP000243975">
    <property type="component" value="Unassembled WGS sequence"/>
</dbReference>
<name>A0A103XH60_CYNCS</name>
<dbReference type="PANTHER" id="PTHR43180">
    <property type="entry name" value="3-OXOACYL-(ACYL-CARRIER-PROTEIN) REDUCTASE (AFU_ORTHOLOGUE AFUA_6G11210)"/>
    <property type="match status" value="1"/>
</dbReference>
<comment type="similarity">
    <text evidence="1">Belongs to the short-chain dehydrogenases/reductases (SDR) family.</text>
</comment>
<comment type="caution">
    <text evidence="3">The sequence shown here is derived from an EMBL/GenBank/DDBJ whole genome shotgun (WGS) entry which is preliminary data.</text>
</comment>
<dbReference type="Pfam" id="PF13561">
    <property type="entry name" value="adh_short_C2"/>
    <property type="match status" value="2"/>
</dbReference>
<dbReference type="AlphaFoldDB" id="A0A103XH60"/>
<sequence>LEGKVAIVTGGASGFGESTVRLFAEQGAKVLIADVQDDLGLSLCNDLVSESGYNDVIYVHCDVTQDSQVKNAVDTAISKFGKLDIMFNNAGIPGNLDFTILDTDYENFKRVFEVNVFGPLLGAKHAARVMIPAKSGVILFTSSSASVVSGESPHSYTVSKHAVVGLMKNLCVELGQYGIRVNCISPGSVSTPLLTTAMGLEKTAVDDIVCSSAVLKGVVPTAEDVAEAALYLVSDSSKFVSGINLVVDGGYSTTNPTYTNSFNMQMNNSSPSPFAKRLQGKVAIVTGGASGIGESTVRLFTKHGAKVVIADVQDDQGASLCQELLSKPGNVVMYVHCDVTIDSDVQNVVDTTVSKYGKLDIMFNNAGISGDLDDTIMGSGLNNLKRVIEVNTFGSFLGAKHAARVMIPAKKGVILFTSSVSSVTAGYSSHAYTMSKHTVVGLMKNLCVELGQYGIRVNCVSPSPVATPLLVDAVGMEMKVVVEESLRASATLKGVMLTVEDVAEAALYLGSDEAKFVSGVNLVLDGGYSTTNLSFPTMLKSFGL</sequence>
<dbReference type="EMBL" id="LEKV01005098">
    <property type="protein sequence ID" value="KVH90619.1"/>
    <property type="molecule type" value="Genomic_DNA"/>
</dbReference>
<organism evidence="3 4">
    <name type="scientific">Cynara cardunculus var. scolymus</name>
    <name type="common">Globe artichoke</name>
    <name type="synonym">Cynara scolymus</name>
    <dbReference type="NCBI Taxonomy" id="59895"/>
    <lineage>
        <taxon>Eukaryota</taxon>
        <taxon>Viridiplantae</taxon>
        <taxon>Streptophyta</taxon>
        <taxon>Embryophyta</taxon>
        <taxon>Tracheophyta</taxon>
        <taxon>Spermatophyta</taxon>
        <taxon>Magnoliopsida</taxon>
        <taxon>eudicotyledons</taxon>
        <taxon>Gunneridae</taxon>
        <taxon>Pentapetalae</taxon>
        <taxon>asterids</taxon>
        <taxon>campanulids</taxon>
        <taxon>Asterales</taxon>
        <taxon>Asteraceae</taxon>
        <taxon>Carduoideae</taxon>
        <taxon>Cardueae</taxon>
        <taxon>Carduinae</taxon>
        <taxon>Cynara</taxon>
    </lineage>
</organism>
<dbReference type="STRING" id="59895.A0A103XH60"/>
<reference evidence="3 4" key="1">
    <citation type="journal article" date="2016" name="Sci. Rep.">
        <title>The genome sequence of the outbreeding globe artichoke constructed de novo incorporating a phase-aware low-pass sequencing strategy of F1 progeny.</title>
        <authorList>
            <person name="Scaglione D."/>
            <person name="Reyes-Chin-Wo S."/>
            <person name="Acquadro A."/>
            <person name="Froenicke L."/>
            <person name="Portis E."/>
            <person name="Beitel C."/>
            <person name="Tirone M."/>
            <person name="Mauro R."/>
            <person name="Lo Monaco A."/>
            <person name="Mauromicale G."/>
            <person name="Faccioli P."/>
            <person name="Cattivelli L."/>
            <person name="Rieseberg L."/>
            <person name="Michelmore R."/>
            <person name="Lanteri S."/>
        </authorList>
    </citation>
    <scope>NUCLEOTIDE SEQUENCE [LARGE SCALE GENOMIC DNA]</scope>
    <source>
        <strain evidence="3">2C</strain>
    </source>
</reference>
<dbReference type="InterPro" id="IPR036291">
    <property type="entry name" value="NAD(P)-bd_dom_sf"/>
</dbReference>
<evidence type="ECO:0000313" key="4">
    <source>
        <dbReference type="Proteomes" id="UP000243975"/>
    </source>
</evidence>
<dbReference type="Gene3D" id="3.40.50.720">
    <property type="entry name" value="NAD(P)-binding Rossmann-like Domain"/>
    <property type="match status" value="2"/>
</dbReference>
<dbReference type="PANTHER" id="PTHR43180:SF45">
    <property type="entry name" value="SECOISOLARICIRESINOL DEHYDROGENASE-LIKE ISOFORM X1"/>
    <property type="match status" value="1"/>
</dbReference>
<dbReference type="NCBIfam" id="NF005559">
    <property type="entry name" value="PRK07231.1"/>
    <property type="match status" value="1"/>
</dbReference>
<dbReference type="CDD" id="cd05326">
    <property type="entry name" value="secoisolariciresinol-DH_like_SDR_c"/>
    <property type="match status" value="1"/>
</dbReference>
<dbReference type="OMA" id="SHAYGAY"/>
<dbReference type="InterPro" id="IPR045309">
    <property type="entry name" value="ABA2-like"/>
</dbReference>
<keyword evidence="2" id="KW-0560">Oxidoreductase</keyword>
<dbReference type="GO" id="GO:0016616">
    <property type="term" value="F:oxidoreductase activity, acting on the CH-OH group of donors, NAD or NADP as acceptor"/>
    <property type="evidence" value="ECO:0007669"/>
    <property type="project" value="InterPro"/>
</dbReference>
<dbReference type="InterPro" id="IPR002347">
    <property type="entry name" value="SDR_fam"/>
</dbReference>
<dbReference type="SUPFAM" id="SSF51735">
    <property type="entry name" value="NAD(P)-binding Rossmann-fold domains"/>
    <property type="match status" value="2"/>
</dbReference>
<evidence type="ECO:0000256" key="2">
    <source>
        <dbReference type="ARBA" id="ARBA00023002"/>
    </source>
</evidence>
<dbReference type="PRINTS" id="PR00081">
    <property type="entry name" value="GDHRDH"/>
</dbReference>